<reference evidence="1 2" key="1">
    <citation type="journal article" date="2018" name="Mol. Biol. Evol.">
        <title>Broad Genomic Sampling Reveals a Smut Pathogenic Ancestry of the Fungal Clade Ustilaginomycotina.</title>
        <authorList>
            <person name="Kijpornyongpan T."/>
            <person name="Mondo S.J."/>
            <person name="Barry K."/>
            <person name="Sandor L."/>
            <person name="Lee J."/>
            <person name="Lipzen A."/>
            <person name="Pangilinan J."/>
            <person name="LaButti K."/>
            <person name="Hainaut M."/>
            <person name="Henrissat B."/>
            <person name="Grigoriev I.V."/>
            <person name="Spatafora J.W."/>
            <person name="Aime M.C."/>
        </authorList>
    </citation>
    <scope>NUCLEOTIDE SEQUENCE [LARGE SCALE GENOMIC DNA]</scope>
    <source>
        <strain evidence="1 2">MCA 5214</strain>
    </source>
</reference>
<keyword evidence="2" id="KW-1185">Reference proteome</keyword>
<dbReference type="GeneID" id="37027916"/>
<dbReference type="Proteomes" id="UP000245884">
    <property type="component" value="Unassembled WGS sequence"/>
</dbReference>
<dbReference type="RefSeq" id="XP_025362207.1">
    <property type="nucleotide sequence ID" value="XM_025506093.1"/>
</dbReference>
<name>A0A316UWU2_9BASI</name>
<evidence type="ECO:0000313" key="2">
    <source>
        <dbReference type="Proteomes" id="UP000245884"/>
    </source>
</evidence>
<proteinExistence type="predicted"/>
<dbReference type="AlphaFoldDB" id="A0A316UWU2"/>
<dbReference type="EMBL" id="KZ819667">
    <property type="protein sequence ID" value="PWN27595.1"/>
    <property type="molecule type" value="Genomic_DNA"/>
</dbReference>
<sequence length="59" mass="6319">MALSGVESGRLKRSAWCEYAGLGVLLLLCFVSSSSSSKHARPVYIQQSQPSPPAASPRR</sequence>
<accession>A0A316UWU2</accession>
<organism evidence="1 2">
    <name type="scientific">Jaminaea rosea</name>
    <dbReference type="NCBI Taxonomy" id="1569628"/>
    <lineage>
        <taxon>Eukaryota</taxon>
        <taxon>Fungi</taxon>
        <taxon>Dikarya</taxon>
        <taxon>Basidiomycota</taxon>
        <taxon>Ustilaginomycotina</taxon>
        <taxon>Exobasidiomycetes</taxon>
        <taxon>Microstromatales</taxon>
        <taxon>Microstromatales incertae sedis</taxon>
        <taxon>Jaminaea</taxon>
    </lineage>
</organism>
<evidence type="ECO:0000313" key="1">
    <source>
        <dbReference type="EMBL" id="PWN27595.1"/>
    </source>
</evidence>
<protein>
    <submittedName>
        <fullName evidence="1">Uncharacterized protein</fullName>
    </submittedName>
</protein>
<gene>
    <name evidence="1" type="ORF">BDZ90DRAFT_232023</name>
</gene>